<sequence length="369" mass="43293">MEHGFTPIIKDILFRIYGEIGTEIYTKNLLIQYINEKTKSASKGSKSRSSFANLYAIYVIIEDYIAHDFDTNSMYRNYEGAQFSRLFQRQRELPFGNKLQNHALNNRMNAEFQKFFPTSEITPILRNLETNRYWINENLLIVDVNGNQYNIAKAIIAIIDEYVKVKQDSFQRFIAQCEKLQAIEDSNSVNVHEFIIGLLAPSVDARLFEIVSYAILKYYYKEQTIIWGYSWENLKEEALKLYKTGRTNANDGGIDFVMKPLGRFFQVTETLDFKKYFLDIEKIEKYPITFVVKSLDDVDVLKDKLYKDASKTYVVEDIVCKYMECIEEIINIPTLLHHFQRVEDAGLISNILKEIILQSRVEFNYEDKL</sequence>
<keyword evidence="1" id="KW-0540">Nuclease</keyword>
<keyword evidence="1" id="KW-0255">Endonuclease</keyword>
<protein>
    <submittedName>
        <fullName evidence="1">Restriction endonuclease</fullName>
    </submittedName>
</protein>
<reference evidence="1 2" key="1">
    <citation type="submission" date="2017-03" db="EMBL/GenBank/DDBJ databases">
        <authorList>
            <person name="Afonso C.L."/>
            <person name="Miller P.J."/>
            <person name="Scott M.A."/>
            <person name="Spackman E."/>
            <person name="Goraichik I."/>
            <person name="Dimitrov K.M."/>
            <person name="Suarez D.L."/>
            <person name="Swayne D.E."/>
        </authorList>
    </citation>
    <scope>NUCLEOTIDE SEQUENCE [LARGE SCALE GENOMIC DNA]</scope>
    <source>
        <strain evidence="1 2">DNF00076</strain>
    </source>
</reference>
<name>A0A2K0XHQ8_9BACT</name>
<comment type="caution">
    <text evidence="1">The sequence shown here is derived from an EMBL/GenBank/DDBJ whole genome shotgun (WGS) entry which is preliminary data.</text>
</comment>
<evidence type="ECO:0000313" key="2">
    <source>
        <dbReference type="Proteomes" id="UP000236634"/>
    </source>
</evidence>
<dbReference type="EMBL" id="NBAX01000006">
    <property type="protein sequence ID" value="PNP94061.1"/>
    <property type="molecule type" value="Genomic_DNA"/>
</dbReference>
<organism evidence="1 2">
    <name type="scientific">Hoylesella timonensis</name>
    <dbReference type="NCBI Taxonomy" id="386414"/>
    <lineage>
        <taxon>Bacteria</taxon>
        <taxon>Pseudomonadati</taxon>
        <taxon>Bacteroidota</taxon>
        <taxon>Bacteroidia</taxon>
        <taxon>Bacteroidales</taxon>
        <taxon>Prevotellaceae</taxon>
        <taxon>Hoylesella</taxon>
    </lineage>
</organism>
<dbReference type="GO" id="GO:0004519">
    <property type="term" value="F:endonuclease activity"/>
    <property type="evidence" value="ECO:0007669"/>
    <property type="project" value="UniProtKB-KW"/>
</dbReference>
<dbReference type="Proteomes" id="UP000236634">
    <property type="component" value="Unassembled WGS sequence"/>
</dbReference>
<accession>A0A2K0XHQ8</accession>
<proteinExistence type="predicted"/>
<dbReference type="AlphaFoldDB" id="A0A2K0XHQ8"/>
<dbReference type="RefSeq" id="WP_103003483.1">
    <property type="nucleotide sequence ID" value="NZ_NBAX01000006.1"/>
</dbReference>
<keyword evidence="1" id="KW-0378">Hydrolase</keyword>
<evidence type="ECO:0000313" key="1">
    <source>
        <dbReference type="EMBL" id="PNP94061.1"/>
    </source>
</evidence>
<gene>
    <name evidence="1" type="ORF">BFS16_07715</name>
</gene>